<name>A0A1N7EV90_9EURY</name>
<evidence type="ECO:0000313" key="2">
    <source>
        <dbReference type="Proteomes" id="UP000186914"/>
    </source>
</evidence>
<dbReference type="EMBL" id="FTNO01000007">
    <property type="protein sequence ID" value="SIR91990.1"/>
    <property type="molecule type" value="Genomic_DNA"/>
</dbReference>
<reference evidence="2" key="1">
    <citation type="submission" date="2017-01" db="EMBL/GenBank/DDBJ databases">
        <authorList>
            <person name="Varghese N."/>
            <person name="Submissions S."/>
        </authorList>
    </citation>
    <scope>NUCLEOTIDE SEQUENCE [LARGE SCALE GENOMIC DNA]</scope>
    <source>
        <strain evidence="2">CGMCC 1.7737</strain>
    </source>
</reference>
<dbReference type="GO" id="GO:0005975">
    <property type="term" value="P:carbohydrate metabolic process"/>
    <property type="evidence" value="ECO:0007669"/>
    <property type="project" value="InterPro"/>
</dbReference>
<dbReference type="OrthoDB" id="36362at2157"/>
<dbReference type="Gene3D" id="1.50.10.10">
    <property type="match status" value="1"/>
</dbReference>
<proteinExistence type="predicted"/>
<accession>A0A1N7EV90</accession>
<sequence length="444" mass="50517">MSHNITNNTIHDSPTTALDDPTFHLDVLEDLVYPADCDGSVPLASDPDDRYPYAYPRDIACITKAWLHAVETGVRPDQCRKHIFDVARFFLVAQEEDGRWRQRYALDGTDRGIYKQEDNVGHGLQILANAVFALDATDALETTDASFREDVIEAADRSVSHIHDDLFDSNAHLVESTTSIHEGRIESGYTLWVNCVFVSALRDIERALSLLPEESEDVEQHVSTFRSHLEGGVKRAFTSPAQVPRRYAPSGELDTRPDVTLFAPFYFGLGDLFGESLHEAANRSATALEDPEIGGIQRFMGFYRDFDVHQHGGNGPWLQYTAWHAQYRFVNGETDRGNDVLETIVRHANEEGHIPEHLTTRRRFEAFMENEWDTGLDFEKEFDEDVLRDVSFDFVAEELGHMQEAYRDLEAQTKDRDVVRFAMPLAWCHAEYLTALLTRDANET</sequence>
<organism evidence="1 2">
    <name type="scientific">Haladaptatus litoreus</name>
    <dbReference type="NCBI Taxonomy" id="553468"/>
    <lineage>
        <taxon>Archaea</taxon>
        <taxon>Methanobacteriati</taxon>
        <taxon>Methanobacteriota</taxon>
        <taxon>Stenosarchaea group</taxon>
        <taxon>Halobacteria</taxon>
        <taxon>Halobacteriales</taxon>
        <taxon>Haladaptataceae</taxon>
        <taxon>Haladaptatus</taxon>
    </lineage>
</organism>
<dbReference type="Proteomes" id="UP000186914">
    <property type="component" value="Unassembled WGS sequence"/>
</dbReference>
<dbReference type="RefSeq" id="WP_076432856.1">
    <property type="nucleotide sequence ID" value="NZ_FTNO01000007.1"/>
</dbReference>
<protein>
    <recommendedName>
        <fullName evidence="3">Glucoamylase</fullName>
    </recommendedName>
</protein>
<dbReference type="AlphaFoldDB" id="A0A1N7EV90"/>
<dbReference type="SUPFAM" id="SSF48208">
    <property type="entry name" value="Six-hairpin glycosidases"/>
    <property type="match status" value="1"/>
</dbReference>
<keyword evidence="2" id="KW-1185">Reference proteome</keyword>
<evidence type="ECO:0008006" key="3">
    <source>
        <dbReference type="Google" id="ProtNLM"/>
    </source>
</evidence>
<gene>
    <name evidence="1" type="ORF">SAMN05421858_4527</name>
</gene>
<evidence type="ECO:0000313" key="1">
    <source>
        <dbReference type="EMBL" id="SIR91990.1"/>
    </source>
</evidence>
<dbReference type="InterPro" id="IPR008928">
    <property type="entry name" value="6-hairpin_glycosidase_sf"/>
</dbReference>
<dbReference type="InterPro" id="IPR012341">
    <property type="entry name" value="6hp_glycosidase-like_sf"/>
</dbReference>